<dbReference type="EMBL" id="CYYY01000001">
    <property type="protein sequence ID" value="CUN40957.1"/>
    <property type="molecule type" value="Genomic_DNA"/>
</dbReference>
<dbReference type="Proteomes" id="UP000095439">
    <property type="component" value="Unassembled WGS sequence"/>
</dbReference>
<organism evidence="1 2">
    <name type="scientific">Dorea longicatena</name>
    <dbReference type="NCBI Taxonomy" id="88431"/>
    <lineage>
        <taxon>Bacteria</taxon>
        <taxon>Bacillati</taxon>
        <taxon>Bacillota</taxon>
        <taxon>Clostridia</taxon>
        <taxon>Lachnospirales</taxon>
        <taxon>Lachnospiraceae</taxon>
        <taxon>Dorea</taxon>
    </lineage>
</organism>
<reference evidence="1 2" key="1">
    <citation type="submission" date="2015-09" db="EMBL/GenBank/DDBJ databases">
        <authorList>
            <consortium name="Pathogen Informatics"/>
        </authorList>
    </citation>
    <scope>NUCLEOTIDE SEQUENCE [LARGE SCALE GENOMIC DNA]</scope>
    <source>
        <strain evidence="1 2">2789STDY5608866</strain>
    </source>
</reference>
<gene>
    <name evidence="1" type="ORF">ERS852423_00364</name>
</gene>
<sequence>MRVAIEPRKATDHGGYYCMPLKVNVPTGRKDWKLTKCPECGAQCWELPLAEVAKAQGAKGLCTMCALKKGVSGR</sequence>
<evidence type="ECO:0000313" key="1">
    <source>
        <dbReference type="EMBL" id="CUN40957.1"/>
    </source>
</evidence>
<dbReference type="RefSeq" id="WP_055180285.1">
    <property type="nucleotide sequence ID" value="NZ_CABIWY010000001.1"/>
</dbReference>
<dbReference type="AlphaFoldDB" id="A0A173WR39"/>
<evidence type="ECO:0000313" key="2">
    <source>
        <dbReference type="Proteomes" id="UP000095439"/>
    </source>
</evidence>
<name>A0A173WR39_9FIRM</name>
<protein>
    <submittedName>
        <fullName evidence="1">Uncharacterized protein</fullName>
    </submittedName>
</protein>
<accession>A0A173WR39</accession>
<proteinExistence type="predicted"/>